<evidence type="ECO:0000256" key="1">
    <source>
        <dbReference type="ARBA" id="ARBA00004431"/>
    </source>
</evidence>
<reference evidence="7 8" key="1">
    <citation type="journal article" date="2019" name="Int. J. Syst. Evol. Microbiol.">
        <title>The Global Catalogue of Microorganisms (GCM) 10K type strain sequencing project: providing services to taxonomists for standard genome sequencing and annotation.</title>
        <authorList>
            <consortium name="The Broad Institute Genomics Platform"/>
            <consortium name="The Broad Institute Genome Sequencing Center for Infectious Disease"/>
            <person name="Wu L."/>
            <person name="Ma J."/>
        </authorList>
    </citation>
    <scope>NUCLEOTIDE SEQUENCE [LARGE SCALE GENOMIC DNA]</scope>
    <source>
        <strain evidence="7 8">JCM 16373</strain>
    </source>
</reference>
<dbReference type="Gene3D" id="2.30.31.20">
    <property type="entry name" value="Sporulation-specific cell division protein SsgB"/>
    <property type="match status" value="1"/>
</dbReference>
<evidence type="ECO:0000256" key="6">
    <source>
        <dbReference type="ARBA" id="ARBA00023306"/>
    </source>
</evidence>
<sequence length="141" mass="15792">MVSEIRRSLFADVHTGLGSLERIHAMLYYVPGDPFAVRMRLLMSGTSGDEPMEWTFARNLLIEGVDTPSGVGAVRIWPLNSERIAMSLDAPEGEDRRRAPLLQLMTADILRFLDSSYEEAPAGCEPRPDWDLELASMLRQA</sequence>
<evidence type="ECO:0000313" key="7">
    <source>
        <dbReference type="EMBL" id="GAA2607487.1"/>
    </source>
</evidence>
<dbReference type="InterPro" id="IPR038658">
    <property type="entry name" value="SsgB_sf"/>
</dbReference>
<name>A0ABN3PZ71_9ACTN</name>
<accession>A0ABN3PZ71</accession>
<organism evidence="7 8">
    <name type="scientific">Streptomyces axinellae</name>
    <dbReference type="NCBI Taxonomy" id="552788"/>
    <lineage>
        <taxon>Bacteria</taxon>
        <taxon>Bacillati</taxon>
        <taxon>Actinomycetota</taxon>
        <taxon>Actinomycetes</taxon>
        <taxon>Kitasatosporales</taxon>
        <taxon>Streptomycetaceae</taxon>
        <taxon>Streptomyces</taxon>
    </lineage>
</organism>
<keyword evidence="4" id="KW-0749">Sporulation</keyword>
<evidence type="ECO:0000313" key="8">
    <source>
        <dbReference type="Proteomes" id="UP001501447"/>
    </source>
</evidence>
<evidence type="ECO:0000256" key="2">
    <source>
        <dbReference type="ARBA" id="ARBA00009323"/>
    </source>
</evidence>
<keyword evidence="5" id="KW-0717">Septation</keyword>
<keyword evidence="8" id="KW-1185">Reference proteome</keyword>
<evidence type="ECO:0000256" key="4">
    <source>
        <dbReference type="ARBA" id="ARBA00022969"/>
    </source>
</evidence>
<dbReference type="InterPro" id="IPR006776">
    <property type="entry name" value="SsgB"/>
</dbReference>
<dbReference type="Proteomes" id="UP001501447">
    <property type="component" value="Unassembled WGS sequence"/>
</dbReference>
<comment type="similarity">
    <text evidence="2">Belongs to the SsgA family.</text>
</comment>
<gene>
    <name evidence="7" type="ORF">GCM10009863_21130</name>
</gene>
<proteinExistence type="inferred from homology"/>
<protein>
    <submittedName>
        <fullName evidence="7">SsgA family sporulation/cell division regulator</fullName>
    </submittedName>
</protein>
<dbReference type="RefSeq" id="WP_344564528.1">
    <property type="nucleotide sequence ID" value="NZ_BAAARJ010000006.1"/>
</dbReference>
<keyword evidence="6" id="KW-0131">Cell cycle</keyword>
<evidence type="ECO:0000256" key="5">
    <source>
        <dbReference type="ARBA" id="ARBA00023210"/>
    </source>
</evidence>
<comment type="subcellular location">
    <subcellularLocation>
        <location evidence="1">Cell septum</location>
    </subcellularLocation>
</comment>
<keyword evidence="3" id="KW-0132">Cell division</keyword>
<comment type="caution">
    <text evidence="7">The sequence shown here is derived from an EMBL/GenBank/DDBJ whole genome shotgun (WGS) entry which is preliminary data.</text>
</comment>
<dbReference type="EMBL" id="BAAARJ010000006">
    <property type="protein sequence ID" value="GAA2607487.1"/>
    <property type="molecule type" value="Genomic_DNA"/>
</dbReference>
<dbReference type="Pfam" id="PF04686">
    <property type="entry name" value="SsgA"/>
    <property type="match status" value="1"/>
</dbReference>
<evidence type="ECO:0000256" key="3">
    <source>
        <dbReference type="ARBA" id="ARBA00022618"/>
    </source>
</evidence>